<dbReference type="HOGENOM" id="CLU_001324_5_5_1"/>
<organism evidence="3 4">
    <name type="scientific">Oryza glaberrima</name>
    <name type="common">African rice</name>
    <dbReference type="NCBI Taxonomy" id="4538"/>
    <lineage>
        <taxon>Eukaryota</taxon>
        <taxon>Viridiplantae</taxon>
        <taxon>Streptophyta</taxon>
        <taxon>Embryophyta</taxon>
        <taxon>Tracheophyta</taxon>
        <taxon>Spermatophyta</taxon>
        <taxon>Magnoliopsida</taxon>
        <taxon>Liliopsida</taxon>
        <taxon>Poales</taxon>
        <taxon>Poaceae</taxon>
        <taxon>BOP clade</taxon>
        <taxon>Oryzoideae</taxon>
        <taxon>Oryzeae</taxon>
        <taxon>Oryzinae</taxon>
        <taxon>Oryza</taxon>
    </lineage>
</organism>
<evidence type="ECO:0000313" key="3">
    <source>
        <dbReference type="EnsemblPlants" id="ORGLA07G0004200.1"/>
    </source>
</evidence>
<accession>I1Q7F0</accession>
<dbReference type="eggNOG" id="KOG0987">
    <property type="taxonomic scope" value="Eukaryota"/>
</dbReference>
<reference evidence="3" key="1">
    <citation type="submission" date="2015-06" db="UniProtKB">
        <authorList>
            <consortium name="EnsemblPlants"/>
        </authorList>
    </citation>
    <scope>IDENTIFICATION</scope>
</reference>
<evidence type="ECO:0000313" key="4">
    <source>
        <dbReference type="Proteomes" id="UP000007306"/>
    </source>
</evidence>
<dbReference type="PANTHER" id="PTHR45786">
    <property type="entry name" value="DNA BINDING PROTEIN-LIKE"/>
    <property type="match status" value="1"/>
</dbReference>
<dbReference type="Proteomes" id="UP000007306">
    <property type="component" value="Chromosome 7"/>
</dbReference>
<sequence>CLEDAEGVDNDFDEANQVMEDDRYESYRVNVGVVNGIDSDDTHNSVYHKLPKTHHVLKKVPDCKHCQAIRFQFESPGFCCRQGKINVMIPIVPDELIRLFTSQVHNDAKYFRKHIRYFNSHFSFTSLGVTLDQQVSTAAGTGVYTFRVHGALYHRLDNLVPGSQGPRHMQLYFYDTEDADALAHRVQRSPDLDINLVRVILRILAHNPYVQTFNRVGSMPNLDDYKIELNTNVTPDQRRYNAPTASQVAAIWLEGDDPMRTFDRHVLVHAKGDKPCYIKAYHGCYDPLAYPLFNPNGETGWNLKMPYDDPNQIPCDVEMDETFEASTFGDVHTNEESTFNDLPDNEDDNDDSSKSGKGKKDKFVTVREYYCFRLQDVVDVLSSGETSDTAVGKRVVLPRSFPGGDRDMQRRFLNAMALVQRFGRPDYFITMTCNPYWDEITEHLEPGQQPQDRPDLVTRVFRAKLRDMLDLIVKKKYFREVQAYAHVTEFQKRGLPHEHILLIMKSGSKLTTPNEYDKVICAEIPNKAKYPELHRLVIKHMLHGPCGALNRNCACMVDGECRFDFPWQFNQATQQGKDSYPLYRRRDDGWRVKIRGAVLDNRWVVPYNPGLLMRYNCHINVEACASIKSVKYLYKYVYKGHDCASFSVDPSGEINEIQ</sequence>
<feature type="region of interest" description="Disordered" evidence="1">
    <location>
        <begin position="334"/>
        <end position="358"/>
    </location>
</feature>
<evidence type="ECO:0000256" key="1">
    <source>
        <dbReference type="SAM" id="MobiDB-lite"/>
    </source>
</evidence>
<evidence type="ECO:0000259" key="2">
    <source>
        <dbReference type="Pfam" id="PF14214"/>
    </source>
</evidence>
<name>I1Q7F0_ORYGL</name>
<dbReference type="EnsemblPlants" id="ORGLA07G0004200.1">
    <property type="protein sequence ID" value="ORGLA07G0004200.1"/>
    <property type="gene ID" value="ORGLA07G0004200"/>
</dbReference>
<protein>
    <recommendedName>
        <fullName evidence="2">Helitron helicase-like domain-containing protein</fullName>
    </recommendedName>
</protein>
<dbReference type="OMA" id="HDCASFS"/>
<dbReference type="STRING" id="4538.I1Q7F0"/>
<feature type="domain" description="Helitron helicase-like" evidence="2">
    <location>
        <begin position="362"/>
        <end position="502"/>
    </location>
</feature>
<reference evidence="3 4" key="2">
    <citation type="submission" date="2018-04" db="EMBL/GenBank/DDBJ databases">
        <title>OglaRS2 (Oryza glaberrima Reference Sequence Version 2).</title>
        <authorList>
            <person name="Zhang J."/>
            <person name="Kudrna D."/>
            <person name="Lee S."/>
            <person name="Talag J."/>
            <person name="Rajasekar S."/>
            <person name="Wing R.A."/>
        </authorList>
    </citation>
    <scope>NUCLEOTIDE SEQUENCE [LARGE SCALE GENOMIC DNA]</scope>
    <source>
        <strain evidence="3 4">cv. IRGC 96717</strain>
    </source>
</reference>
<dbReference type="Pfam" id="PF14214">
    <property type="entry name" value="Helitron_like_N"/>
    <property type="match status" value="1"/>
</dbReference>
<dbReference type="Gramene" id="ORGLA07G0004200.1">
    <property type="protein sequence ID" value="ORGLA07G0004200.1"/>
    <property type="gene ID" value="ORGLA07G0004200"/>
</dbReference>
<proteinExistence type="predicted"/>
<dbReference type="AlphaFoldDB" id="I1Q7F0"/>
<dbReference type="PANTHER" id="PTHR45786:SF68">
    <property type="entry name" value="OS02G0701800 PROTEIN"/>
    <property type="match status" value="1"/>
</dbReference>
<dbReference type="InterPro" id="IPR025476">
    <property type="entry name" value="Helitron_helicase-like"/>
</dbReference>
<keyword evidence="4" id="KW-1185">Reference proteome</keyword>